<name>M8D3Y4_9BACL</name>
<feature type="transmembrane region" description="Helical" evidence="1">
    <location>
        <begin position="34"/>
        <end position="54"/>
    </location>
</feature>
<gene>
    <name evidence="2" type="ORF">I532_20226</name>
</gene>
<dbReference type="GeneID" id="89499670"/>
<feature type="transmembrane region" description="Helical" evidence="1">
    <location>
        <begin position="91"/>
        <end position="112"/>
    </location>
</feature>
<keyword evidence="1" id="KW-0812">Transmembrane</keyword>
<keyword evidence="1" id="KW-0472">Membrane</keyword>
<comment type="caution">
    <text evidence="2">The sequence shown here is derived from an EMBL/GenBank/DDBJ whole genome shotgun (WGS) entry which is preliminary data.</text>
</comment>
<keyword evidence="1" id="KW-1133">Transmembrane helix</keyword>
<evidence type="ECO:0008006" key="4">
    <source>
        <dbReference type="Google" id="ProtNLM"/>
    </source>
</evidence>
<protein>
    <recommendedName>
        <fullName evidence="4">DUF2085 domain-containing protein</fullName>
    </recommendedName>
</protein>
<evidence type="ECO:0000313" key="2">
    <source>
        <dbReference type="EMBL" id="EMT50969.1"/>
    </source>
</evidence>
<accession>M8D3Y4</accession>
<dbReference type="Pfam" id="PF09858">
    <property type="entry name" value="DUF2085"/>
    <property type="match status" value="1"/>
</dbReference>
<dbReference type="InterPro" id="IPR019206">
    <property type="entry name" value="DUF2085_TM"/>
</dbReference>
<keyword evidence="3" id="KW-1185">Reference proteome</keyword>
<dbReference type="AlphaFoldDB" id="M8D3Y4"/>
<evidence type="ECO:0000256" key="1">
    <source>
        <dbReference type="SAM" id="Phobius"/>
    </source>
</evidence>
<dbReference type="PATRIC" id="fig|1300222.3.peg.4253"/>
<dbReference type="RefSeq" id="WP_003390505.1">
    <property type="nucleotide sequence ID" value="NZ_APBN01000011.1"/>
</dbReference>
<reference evidence="2 3" key="1">
    <citation type="submission" date="2013-03" db="EMBL/GenBank/DDBJ databases">
        <title>Assembly of a new bacterial strain Brevibacillus borstelensis AK1.</title>
        <authorList>
            <person name="Rajan I."/>
            <person name="PoliReddy D."/>
            <person name="Sugumar T."/>
            <person name="Rathinam K."/>
            <person name="Alqarawi S."/>
            <person name="Khalil A.B."/>
            <person name="Sivakumar N."/>
        </authorList>
    </citation>
    <scope>NUCLEOTIDE SEQUENCE [LARGE SCALE GENOMIC DNA]</scope>
    <source>
        <strain evidence="2 3">AK1</strain>
    </source>
</reference>
<sequence>MKEGLFARIRSLSFIPCHRMPSRSLVVRGKRLPLCARCSAILTGYSALPLLLLLPLTIPWFAGVLLQVPMLIDGCTQYWKWRESNNVLRVVTGLLSGMGQSVFVAGVSRILLEWLLLRLS</sequence>
<proteinExistence type="predicted"/>
<dbReference type="STRING" id="1300222.I532_20226"/>
<dbReference type="OrthoDB" id="9810176at2"/>
<dbReference type="Proteomes" id="UP000012081">
    <property type="component" value="Unassembled WGS sequence"/>
</dbReference>
<organism evidence="2 3">
    <name type="scientific">Brevibacillus borstelensis AK1</name>
    <dbReference type="NCBI Taxonomy" id="1300222"/>
    <lineage>
        <taxon>Bacteria</taxon>
        <taxon>Bacillati</taxon>
        <taxon>Bacillota</taxon>
        <taxon>Bacilli</taxon>
        <taxon>Bacillales</taxon>
        <taxon>Paenibacillaceae</taxon>
        <taxon>Brevibacillus</taxon>
    </lineage>
</organism>
<dbReference type="EMBL" id="APBN01000011">
    <property type="protein sequence ID" value="EMT50969.1"/>
    <property type="molecule type" value="Genomic_DNA"/>
</dbReference>
<evidence type="ECO:0000313" key="3">
    <source>
        <dbReference type="Proteomes" id="UP000012081"/>
    </source>
</evidence>